<feature type="non-terminal residue" evidence="1">
    <location>
        <position position="90"/>
    </location>
</feature>
<organism evidence="1 2">
    <name type="scientific">Suillus discolor</name>
    <dbReference type="NCBI Taxonomy" id="1912936"/>
    <lineage>
        <taxon>Eukaryota</taxon>
        <taxon>Fungi</taxon>
        <taxon>Dikarya</taxon>
        <taxon>Basidiomycota</taxon>
        <taxon>Agaricomycotina</taxon>
        <taxon>Agaricomycetes</taxon>
        <taxon>Agaricomycetidae</taxon>
        <taxon>Boletales</taxon>
        <taxon>Suillineae</taxon>
        <taxon>Suillaceae</taxon>
        <taxon>Suillus</taxon>
    </lineage>
</organism>
<keyword evidence="2" id="KW-1185">Reference proteome</keyword>
<evidence type="ECO:0000313" key="1">
    <source>
        <dbReference type="EMBL" id="KAG2100456.1"/>
    </source>
</evidence>
<dbReference type="OrthoDB" id="10304178at2759"/>
<comment type="caution">
    <text evidence="1">The sequence shown here is derived from an EMBL/GenBank/DDBJ whole genome shotgun (WGS) entry which is preliminary data.</text>
</comment>
<gene>
    <name evidence="1" type="ORF">F5147DRAFT_710461</name>
</gene>
<reference evidence="1" key="1">
    <citation type="journal article" date="2020" name="New Phytol.">
        <title>Comparative genomics reveals dynamic genome evolution in host specialist ectomycorrhizal fungi.</title>
        <authorList>
            <person name="Lofgren L.A."/>
            <person name="Nguyen N.H."/>
            <person name="Vilgalys R."/>
            <person name="Ruytinx J."/>
            <person name="Liao H.L."/>
            <person name="Branco S."/>
            <person name="Kuo A."/>
            <person name="LaButti K."/>
            <person name="Lipzen A."/>
            <person name="Andreopoulos W."/>
            <person name="Pangilinan J."/>
            <person name="Riley R."/>
            <person name="Hundley H."/>
            <person name="Na H."/>
            <person name="Barry K."/>
            <person name="Grigoriev I.V."/>
            <person name="Stajich J.E."/>
            <person name="Kennedy P.G."/>
        </authorList>
    </citation>
    <scope>NUCLEOTIDE SEQUENCE</scope>
    <source>
        <strain evidence="1">FC423</strain>
    </source>
</reference>
<evidence type="ECO:0000313" key="2">
    <source>
        <dbReference type="Proteomes" id="UP000823399"/>
    </source>
</evidence>
<dbReference type="GeneID" id="64700538"/>
<protein>
    <submittedName>
        <fullName evidence="1">Uncharacterized protein</fullName>
    </submittedName>
</protein>
<dbReference type="AlphaFoldDB" id="A0A9P7F175"/>
<name>A0A9P7F175_9AGAM</name>
<proteinExistence type="predicted"/>
<dbReference type="Proteomes" id="UP000823399">
    <property type="component" value="Unassembled WGS sequence"/>
</dbReference>
<accession>A0A9P7F175</accession>
<dbReference type="EMBL" id="JABBWM010000054">
    <property type="protein sequence ID" value="KAG2100456.1"/>
    <property type="molecule type" value="Genomic_DNA"/>
</dbReference>
<sequence>MTIMPFAIFIAASFSGDSSLCLARRIRNGSLPFLTRVSRLATRYTVVIHSVGIFSFVSGIHGSLCARDGVPYLLAKSLPSVSYRDKRGQL</sequence>
<dbReference type="RefSeq" id="XP_041289561.1">
    <property type="nucleotide sequence ID" value="XM_041438279.1"/>
</dbReference>